<evidence type="ECO:0000256" key="6">
    <source>
        <dbReference type="ARBA" id="ARBA00022840"/>
    </source>
</evidence>
<evidence type="ECO:0000256" key="4">
    <source>
        <dbReference type="ARBA" id="ARBA00022801"/>
    </source>
</evidence>
<keyword evidence="7" id="KW-0694">RNA-binding</keyword>
<feature type="region of interest" description="Disordered" evidence="9">
    <location>
        <begin position="36"/>
        <end position="83"/>
    </location>
</feature>
<dbReference type="GO" id="GO:0003723">
    <property type="term" value="F:RNA binding"/>
    <property type="evidence" value="ECO:0007669"/>
    <property type="project" value="UniProtKB-KW"/>
</dbReference>
<dbReference type="AlphaFoldDB" id="A0A2N5AIW3"/>
<keyword evidence="5 13" id="KW-0347">Helicase</keyword>
<dbReference type="Pfam" id="PF12343">
    <property type="entry name" value="DeaD_C"/>
    <property type="match status" value="1"/>
</dbReference>
<evidence type="ECO:0000256" key="7">
    <source>
        <dbReference type="ARBA" id="ARBA00022884"/>
    </source>
</evidence>
<dbReference type="CDD" id="cd12499">
    <property type="entry name" value="RRM_EcCsdA_like"/>
    <property type="match status" value="1"/>
</dbReference>
<name>A0A2N5AIW3_KLEVA</name>
<comment type="catalytic activity">
    <reaction evidence="8">
        <text>ATP + H2O = ADP + phosphate + H(+)</text>
        <dbReference type="Rhea" id="RHEA:13065"/>
        <dbReference type="ChEBI" id="CHEBI:15377"/>
        <dbReference type="ChEBI" id="CHEBI:15378"/>
        <dbReference type="ChEBI" id="CHEBI:30616"/>
        <dbReference type="ChEBI" id="CHEBI:43474"/>
        <dbReference type="ChEBI" id="CHEBI:456216"/>
        <dbReference type="EC" id="3.6.4.13"/>
    </reaction>
</comment>
<comment type="subcellular location">
    <subcellularLocation>
        <location evidence="1">Cytoplasm</location>
    </subcellularLocation>
</comment>
<dbReference type="Pfam" id="PF03880">
    <property type="entry name" value="DbpA"/>
    <property type="match status" value="1"/>
</dbReference>
<proteinExistence type="predicted"/>
<evidence type="ECO:0000256" key="9">
    <source>
        <dbReference type="SAM" id="MobiDB-lite"/>
    </source>
</evidence>
<dbReference type="InterPro" id="IPR057325">
    <property type="entry name" value="DeaD_dimer"/>
</dbReference>
<dbReference type="GO" id="GO:0003724">
    <property type="term" value="F:RNA helicase activity"/>
    <property type="evidence" value="ECO:0007669"/>
    <property type="project" value="UniProtKB-EC"/>
</dbReference>
<evidence type="ECO:0000259" key="11">
    <source>
        <dbReference type="Pfam" id="PF12343"/>
    </source>
</evidence>
<keyword evidence="6" id="KW-0067">ATP-binding</keyword>
<feature type="compositionally biased region" description="Basic and acidic residues" evidence="9">
    <location>
        <begin position="47"/>
        <end position="83"/>
    </location>
</feature>
<organism evidence="13 14">
    <name type="scientific">Klebsiella variicola</name>
    <dbReference type="NCBI Taxonomy" id="244366"/>
    <lineage>
        <taxon>Bacteria</taxon>
        <taxon>Pseudomonadati</taxon>
        <taxon>Pseudomonadota</taxon>
        <taxon>Gammaproteobacteria</taxon>
        <taxon>Enterobacterales</taxon>
        <taxon>Enterobacteriaceae</taxon>
        <taxon>Klebsiella/Raoultella group</taxon>
        <taxon>Klebsiella</taxon>
        <taxon>Klebsiella pneumoniae complex</taxon>
    </lineage>
</organism>
<evidence type="ECO:0000256" key="5">
    <source>
        <dbReference type="ARBA" id="ARBA00022806"/>
    </source>
</evidence>
<protein>
    <submittedName>
        <fullName evidence="13">ATP-dependent RNA helicase</fullName>
    </submittedName>
</protein>
<feature type="non-terminal residue" evidence="13">
    <location>
        <position position="1"/>
    </location>
</feature>
<reference evidence="13 14" key="2">
    <citation type="submission" date="2018-01" db="EMBL/GenBank/DDBJ databases">
        <title>Genomic study of Klebsiella pneumoniae.</title>
        <authorList>
            <person name="Yang Y."/>
            <person name="Bicalho R."/>
        </authorList>
    </citation>
    <scope>NUCLEOTIDE SEQUENCE [LARGE SCALE GENOMIC DNA]</scope>
    <source>
        <strain evidence="13 14">A5</strain>
    </source>
</reference>
<feature type="compositionally biased region" description="Basic and acidic residues" evidence="9">
    <location>
        <begin position="168"/>
        <end position="244"/>
    </location>
</feature>
<keyword evidence="4" id="KW-0378">Hydrolase</keyword>
<dbReference type="GO" id="GO:0016817">
    <property type="term" value="F:hydrolase activity, acting on acid anhydrides"/>
    <property type="evidence" value="ECO:0007669"/>
    <property type="project" value="InterPro"/>
</dbReference>
<reference evidence="13 14" key="1">
    <citation type="submission" date="2017-11" db="EMBL/GenBank/DDBJ databases">
        <authorList>
            <person name="Han C.G."/>
        </authorList>
    </citation>
    <scope>NUCLEOTIDE SEQUENCE [LARGE SCALE GENOMIC DNA]</scope>
    <source>
        <strain evidence="13 14">A5</strain>
    </source>
</reference>
<dbReference type="InterPro" id="IPR034415">
    <property type="entry name" value="CsdA_RRM"/>
</dbReference>
<dbReference type="Pfam" id="PF25399">
    <property type="entry name" value="DeaD_dimer"/>
    <property type="match status" value="1"/>
</dbReference>
<dbReference type="FunFam" id="3.30.70.330:FF:000068">
    <property type="entry name" value="ATP-dependent RNA helicase DeaD"/>
    <property type="match status" value="1"/>
</dbReference>
<feature type="region of interest" description="Disordered" evidence="9">
    <location>
        <begin position="156"/>
        <end position="244"/>
    </location>
</feature>
<gene>
    <name evidence="13" type="ORF">CWM98_08985</name>
</gene>
<evidence type="ECO:0000259" key="12">
    <source>
        <dbReference type="Pfam" id="PF25399"/>
    </source>
</evidence>
<dbReference type="InterPro" id="IPR012677">
    <property type="entry name" value="Nucleotide-bd_a/b_plait_sf"/>
</dbReference>
<evidence type="ECO:0000256" key="8">
    <source>
        <dbReference type="ARBA" id="ARBA00047984"/>
    </source>
</evidence>
<comment type="caution">
    <text evidence="13">The sequence shown here is derived from an EMBL/GenBank/DDBJ whole genome shotgun (WGS) entry which is preliminary data.</text>
</comment>
<keyword evidence="2" id="KW-0963">Cytoplasm</keyword>
<feature type="domain" description="DEAD box helicase DbpA/CsdA RNA-binding" evidence="10">
    <location>
        <begin position="92"/>
        <end position="161"/>
    </location>
</feature>
<dbReference type="GO" id="GO:0005524">
    <property type="term" value="F:ATP binding"/>
    <property type="evidence" value="ECO:0007669"/>
    <property type="project" value="UniProtKB-KW"/>
</dbReference>
<evidence type="ECO:0000256" key="2">
    <source>
        <dbReference type="ARBA" id="ARBA00022490"/>
    </source>
</evidence>
<evidence type="ECO:0000256" key="3">
    <source>
        <dbReference type="ARBA" id="ARBA00022741"/>
    </source>
</evidence>
<dbReference type="Proteomes" id="UP000234473">
    <property type="component" value="Unassembled WGS sequence"/>
</dbReference>
<dbReference type="InterPro" id="IPR021046">
    <property type="entry name" value="Cold-shock_DEAD_Abox_C"/>
</dbReference>
<keyword evidence="3" id="KW-0547">Nucleotide-binding</keyword>
<dbReference type="Gene3D" id="3.30.70.330">
    <property type="match status" value="1"/>
</dbReference>
<dbReference type="InterPro" id="IPR005580">
    <property type="entry name" value="DbpA/CsdA_RNA-bd_dom"/>
</dbReference>
<evidence type="ECO:0000256" key="1">
    <source>
        <dbReference type="ARBA" id="ARBA00004496"/>
    </source>
</evidence>
<feature type="domain" description="Cold-shock protein DEAD box A C-terminal" evidence="11">
    <location>
        <begin position="176"/>
        <end position="244"/>
    </location>
</feature>
<evidence type="ECO:0000259" key="10">
    <source>
        <dbReference type="Pfam" id="PF03880"/>
    </source>
</evidence>
<sequence length="244" mass="27574">LDQYRALLAKIQPTAEGEELDVETLAAALLKMAQGERSLIVPPDAPMRPKREFRDRDDRFERRGDRNDRGPRGDREDRPKRERRDVGEMELYRIEVGRDDGVEVRHIVGAIANEGDISSRYIGNIKLFGSHSTIELPKGMPGEVLQHFTRTRILNKPMNMQLMGDAQPRTERRGGGERREGGRGFGGERREGGRSFGGERREGGRGDGRRFSGERREGRAPRRDDAAAPRRDDSAGRRRFGGDA</sequence>
<feature type="domain" description="RNA helicase DeaD dimerization" evidence="12">
    <location>
        <begin position="1"/>
        <end position="44"/>
    </location>
</feature>
<dbReference type="GO" id="GO:0005737">
    <property type="term" value="C:cytoplasm"/>
    <property type="evidence" value="ECO:0007669"/>
    <property type="project" value="UniProtKB-SubCell"/>
</dbReference>
<dbReference type="EMBL" id="PICB01000345">
    <property type="protein sequence ID" value="PLP46722.1"/>
    <property type="molecule type" value="Genomic_DNA"/>
</dbReference>
<evidence type="ECO:0000313" key="14">
    <source>
        <dbReference type="Proteomes" id="UP000234473"/>
    </source>
</evidence>
<accession>A0A2N5AIW3</accession>
<evidence type="ECO:0000313" key="13">
    <source>
        <dbReference type="EMBL" id="PLP46722.1"/>
    </source>
</evidence>